<dbReference type="InterPro" id="IPR056748">
    <property type="entry name" value="VPS13-like_C"/>
</dbReference>
<keyword evidence="2" id="KW-0813">Transport</keyword>
<dbReference type="GeneID" id="105361200"/>
<feature type="domain" description="Chorein N-terminal" evidence="5">
    <location>
        <begin position="2"/>
        <end position="1029"/>
    </location>
</feature>
<evidence type="ECO:0000256" key="2">
    <source>
        <dbReference type="ARBA" id="ARBA00022448"/>
    </source>
</evidence>
<dbReference type="Pfam" id="PF25037">
    <property type="entry name" value="VPS13_C"/>
    <property type="match status" value="1"/>
</dbReference>
<dbReference type="Pfam" id="PF12624">
    <property type="entry name" value="VPS13_N"/>
    <property type="match status" value="1"/>
</dbReference>
<proteinExistence type="inferred from homology"/>
<evidence type="ECO:0000256" key="3">
    <source>
        <dbReference type="ARBA" id="ARBA00023055"/>
    </source>
</evidence>
<dbReference type="GO" id="GO:0006869">
    <property type="term" value="P:lipid transport"/>
    <property type="evidence" value="ECO:0007669"/>
    <property type="project" value="UniProtKB-KW"/>
</dbReference>
<dbReference type="GO" id="GO:0045053">
    <property type="term" value="P:protein retention in Golgi apparatus"/>
    <property type="evidence" value="ECO:0007669"/>
    <property type="project" value="TreeGrafter"/>
</dbReference>
<keyword evidence="3" id="KW-0445">Lipid transport</keyword>
<dbReference type="RefSeq" id="XP_011496615.1">
    <property type="nucleotide sequence ID" value="XM_011498313.1"/>
</dbReference>
<evidence type="ECO:0000259" key="6">
    <source>
        <dbReference type="Pfam" id="PF25033"/>
    </source>
</evidence>
<evidence type="ECO:0000256" key="4">
    <source>
        <dbReference type="SAM" id="Coils"/>
    </source>
</evidence>
<dbReference type="Pfam" id="PF25036">
    <property type="entry name" value="VPS13_VAB"/>
    <property type="match status" value="1"/>
</dbReference>
<dbReference type="InterPro" id="IPR056747">
    <property type="entry name" value="VPS13-like_M"/>
</dbReference>
<evidence type="ECO:0000313" key="10">
    <source>
        <dbReference type="RefSeq" id="XP_011496615.1"/>
    </source>
</evidence>
<accession>A0AAJ6YEK2</accession>
<dbReference type="PANTHER" id="PTHR16166:SF93">
    <property type="entry name" value="INTERMEMBRANE LIPID TRANSFER PROTEIN VPS13"/>
    <property type="match status" value="1"/>
</dbReference>
<feature type="domain" description="VPS13-like middle region" evidence="6">
    <location>
        <begin position="1066"/>
        <end position="1897"/>
    </location>
</feature>
<feature type="domain" description="Vacuolar protein sorting-associated protein 13 VPS13 adaptor binding" evidence="7">
    <location>
        <begin position="2003"/>
        <end position="2553"/>
    </location>
</feature>
<dbReference type="PANTHER" id="PTHR16166">
    <property type="entry name" value="VACUOLAR PROTEIN SORTING-ASSOCIATED PROTEIN VPS13"/>
    <property type="match status" value="1"/>
</dbReference>
<dbReference type="KEGG" id="csol:105361200"/>
<dbReference type="InterPro" id="IPR026854">
    <property type="entry name" value="VPS13_N"/>
</dbReference>
<dbReference type="GO" id="GO:0006623">
    <property type="term" value="P:protein targeting to vacuole"/>
    <property type="evidence" value="ECO:0007669"/>
    <property type="project" value="TreeGrafter"/>
</dbReference>
<keyword evidence="9" id="KW-1185">Reference proteome</keyword>
<reference evidence="10" key="1">
    <citation type="submission" date="2025-08" db="UniProtKB">
        <authorList>
            <consortium name="RefSeq"/>
        </authorList>
    </citation>
    <scope>IDENTIFICATION</scope>
</reference>
<evidence type="ECO:0000313" key="9">
    <source>
        <dbReference type="Proteomes" id="UP000695007"/>
    </source>
</evidence>
<comment type="similarity">
    <text evidence="1">Belongs to the VPS13 family.</text>
</comment>
<keyword evidence="4" id="KW-0175">Coiled coil</keyword>
<gene>
    <name evidence="10" type="primary">LOC105361200</name>
</gene>
<evidence type="ECO:0000259" key="5">
    <source>
        <dbReference type="Pfam" id="PF12624"/>
    </source>
</evidence>
<dbReference type="InterPro" id="IPR026847">
    <property type="entry name" value="VPS13"/>
</dbReference>
<name>A0AAJ6YEK2_9HYME</name>
<dbReference type="InterPro" id="IPR009543">
    <property type="entry name" value="VPS13_VAB"/>
</dbReference>
<feature type="coiled-coil region" evidence="4">
    <location>
        <begin position="101"/>
        <end position="130"/>
    </location>
</feature>
<evidence type="ECO:0000259" key="7">
    <source>
        <dbReference type="Pfam" id="PF25036"/>
    </source>
</evidence>
<feature type="domain" description="Intermembrane lipid transfer protein VPS13-like C-terminal" evidence="8">
    <location>
        <begin position="3132"/>
        <end position="3234"/>
    </location>
</feature>
<evidence type="ECO:0000256" key="1">
    <source>
        <dbReference type="ARBA" id="ARBA00006545"/>
    </source>
</evidence>
<dbReference type="CTD" id="35693"/>
<sequence length="3276" mass="372315">MVFESIVTELLNKVLGEYVQNLDYKQLKLSLWSGDVVLRDLLIKESALDVLDLPIKLEYGRLGKLVLKIPFKDMWNGQIDAIVEELFVLVVPSSQVQYDANKEAQIELEAKRAELARVERNKQLADMKNQEKVDDSMMEKLIARMIKNIHVEINKIHVRYEDHVSFKEHPFSIGFTLHRFALESCDHNWLSTGNLKDMYAIQQIFKLCTMDGFAVYLNPSPYQFSTLSRAMYLQMFSESIASADFLPEDYQYLLGPINVKAKLKLNPKPEIDGSNYSIPKVWLDLEMQTLRIGLTKRQYRTLMQMCEGLEKAKHAAPYRKYRPNFTQFRGHYVEWWHFAYICILEQVKITRRNWDWNHMKNHRDLCRKYAKLYQIKLTGKPSTELEEQLTECEKKLDIFNLVIIRQQIEMEVERLAEKEKDLKANRGWFGFLWGSSKQDNVQEMNSAVAIMKKFEEAMTPQEKEKLFRAIDYQENSVPAHYPETYEMIDTSFFLHGLHILLLDTDMIYPEILNLQLKAVHASFKSRPAANAILVTASISDLSLLGVKQGEKVPSLFNLDKNTNSTTGLFSISYEKNPIDKLCGDRIIVKSSAVHIVYDAQTIIELIKLFKIQNSSTLSQLQAVAAERLDSLKEVSALGLEYAIQKHSGLDIQVDMQASQLIIPYGGLYNGNESLLVINLGVLNINSLEKPKDVAHLSVKQLVNMGKTEEDILSHLREHSYDKFDLKIVNFQVLISLANEDWRNALSFDDSPLKVVKPVTLEVQFHKCLITDDVLLPKIRLIGNLPSVAINITEKRLLEGLAIAQSIPMPEEDNSSNIQRISISKSASQLSLFKELSNLPSMIEKKKEPTISMKQTTDLEAKFVMKEFTVTILKQEKKTEILPFIIFQLLQLEVELMQRTFNSEVMLRLGGVQVKQHHDTGEIFMINTPMSSGSQEYLIIIKFINMNKRSPEFAIQGSVVNLLCLEFTTLNVLLHQEALINVLQFLSNVNTNITAATAQLQEKKKQQKVNRVAHLTTIQEDTSTFIKEQIQKQRGKTRRKKAQVEIVDFKVAAKIGTISLKMVNDFRDISAFYIEGITAGYTMKVSHSKLNVQLSSVKIKDLNAMSIYKNIVSVEGSELLQIDAIMNNIEPGDLDNNNMSITITMGCHRIVFLNAFVISVMNFLNNFQAAQLAIAEASAAAAKAAKTNIKDVHERASRIELSVKLKAPVIYVPMNSKSEHCLMLDMGNLTISNVLKKIEVNDSRSNDYPIVDEMNIELQNLKLSRVRLNKDKFIAENEVMLLQPVSFILMIKRNLSTAWYHQIPDIEMSGRLKLINLLLNHEDYMMIMATLSENLGETVDETIPVHQINRTDKKHLSEQHSRVTTFKADVEVVKERDFVSQEQQHVQTTIKFEFIMESLIIELFTGGSKLLKTQNSPLHLPENSLAKFGLSHLALKGRMLADGLLATSIVLMDCTLDDTRRNRRNSLARIMERSIKKSQSENLNDEMTKPIRSMLDITLRKGPNDMFVDVRVFSFSIIISLDYLMKIKDFFNVAPQSVQQTYPQYSSKLSCDQTAKKKVAQPTPALTNSMMTINLHIEKPDIILLEDMDDIDSNCIVLNAELFLKVRIMGEHQVINGSIQNLSLLTGIYNTKKRSDWIYQVLRPTSISIAGSTPDGKGLHVDICSTDIHISVSPGVIEILSRVLQTITKKEDEDDEVKKPERNHDGLWIITPFKESDYWFLRTEIGTEAYEDLQVFNADEVETKCYKPEVAIISAPTILLTLEAGIGNKTLPMLLLYLGFQSKISDWSTNTMSIDSTISVVMAYYNSRLALWEPLIEPMEAMKNGKRTSTPWELKSKIQFNDITANNGIAPLNTLSEVESEEFYQKSKMSVDILSTENLEITVTKTCLEVLKHLGNAFSNAMEISNKTSTKKVAPYILKNETGLTMTLDLENSHFTVAENEYCLKNTKNALYSEVILESGASVELATKVKIEIHLLEQLKAETVKDRGSNKFIVSFKDIDGSLEIPILRADKRFFSLKYRKEGSEEWGIISDVVVEDGSTIVTLRSILQVHNHFCEPVSVYYMTKRGNEVEKVGTVLPDEKLNLPLDAVYTASSIYWLFFSIDGHMVSVEPFIWKDLQKTISMTKVLKCESRSKVDNIAPFYIQVVGEIEQVYFENTIRHTMASTIYNVHLYPSVYLKNFLPIDIIICLPGSSQEKRIEAGITVQIPTIDPVESILVIKLPQYLEKDWSCRLDISKNTPEFSVWSFESFDSAQRVIMDLGIHTSHKHGSIIMALYCPFWMLNKTGLMLSYRKSSKGGKEQSSPVKKKLFCINSGQRRGRRGMKKSSEDHLNVLYHPETFKGPILFSFKSKVFFGKKKAMIRIENGEWSDKFSIDVAGSKGVVSCKYNGKIYQIGVHNQLTYNSLTKQITFTPYFVLINNADFIIECQEAERSADQIIQVPPGECTALWPNTEQEVKTLKAKVAGYSEKTSAFIYTDVHSTLLRLDNKFGGINVDVQINEGGVYISFSAYTYGNALALIINHTPYPINIWEKGSLNIRTLQSYNRMFYTWENPAGPRLIMWDAGNKKDISDTLRKDNLGAFTIPDYNEEAYYVSFLDGIQRVLLFTSNLKIAQDCQFVGDLEIIDQDITISIHGVGLSLVNNINKSELLYMCIASSGVIWENRKFVNSGWRGLNEREVCLIEEGYQKYIKELQIDKETHYRIMLDPKLEVDYLNMEMLKPHRRYIRRTFQTGLWLQYRTSAHQVQLHAKINRLQIDNQLSDCIFPVILAPVPPPKSISQSSVMKPFAELSMVKRLLEHSNVQQFRYFKVLIQEFHVKVDLAFMNALMLLFEADEANETQEGQLFKVDMKLVNEPLLHHVNLITVAEQKNFFDLLHFSPLKIHISFSMTGSGSGPSAVPQVVNVLLQGIGVTITDINDIVFKLGYFERDYVFMTHKQLISEATSHYAGQAIKQLYVLVLGLDVIGNPYGLVVGAMKGVEDLFYEPFQGFIQGPGEFAEGLLLGVRSMFGHTVGGMAGAVSKITGAMGKGLAALTFDKDYQRKRQEQINKQPANLQEGLARSGKGLVMGVVDGISGVVMKPYSGAKQEGVEGFFKGFGKGVVGLVTRPTAGIVDFASGSLGAVRRATDLIVEVKRVRPPRFLQPDSLVRPYIRDDAEGNKILVELEKGRYANTDIYNLHMYINKDVLLLTDKRIAYLERCDLFGGWKVDWSYTWQEIDPPPVMVDKGVQISIKDTQKKRKLGGLFSNMDTLKIFLIPDLQSKQLLYSKIQEQLRQYESLG</sequence>
<protein>
    <submittedName>
        <fullName evidence="10">Vacuolar protein sorting-associated protein 13C</fullName>
    </submittedName>
</protein>
<evidence type="ECO:0000259" key="8">
    <source>
        <dbReference type="Pfam" id="PF25037"/>
    </source>
</evidence>
<dbReference type="Pfam" id="PF25033">
    <property type="entry name" value="VPS13_M"/>
    <property type="match status" value="1"/>
</dbReference>
<dbReference type="Proteomes" id="UP000695007">
    <property type="component" value="Unplaced"/>
</dbReference>
<organism evidence="9 10">
    <name type="scientific">Ceratosolen solmsi marchali</name>
    <dbReference type="NCBI Taxonomy" id="326594"/>
    <lineage>
        <taxon>Eukaryota</taxon>
        <taxon>Metazoa</taxon>
        <taxon>Ecdysozoa</taxon>
        <taxon>Arthropoda</taxon>
        <taxon>Hexapoda</taxon>
        <taxon>Insecta</taxon>
        <taxon>Pterygota</taxon>
        <taxon>Neoptera</taxon>
        <taxon>Endopterygota</taxon>
        <taxon>Hymenoptera</taxon>
        <taxon>Apocrita</taxon>
        <taxon>Proctotrupomorpha</taxon>
        <taxon>Chalcidoidea</taxon>
        <taxon>Agaonidae</taxon>
        <taxon>Agaoninae</taxon>
        <taxon>Ceratosolen</taxon>
    </lineage>
</organism>